<comment type="caution">
    <text evidence="8">The sequence shown here is derived from an EMBL/GenBank/DDBJ whole genome shotgun (WGS) entry which is preliminary data.</text>
</comment>
<dbReference type="GO" id="GO:0009279">
    <property type="term" value="C:cell outer membrane"/>
    <property type="evidence" value="ECO:0007669"/>
    <property type="project" value="UniProtKB-SubCell"/>
</dbReference>
<evidence type="ECO:0000256" key="2">
    <source>
        <dbReference type="ARBA" id="ARBA00007613"/>
    </source>
</evidence>
<evidence type="ECO:0000256" key="6">
    <source>
        <dbReference type="ARBA" id="ARBA00023136"/>
    </source>
</evidence>
<proteinExistence type="inferred from homology"/>
<keyword evidence="7" id="KW-0998">Cell outer membrane</keyword>
<comment type="similarity">
    <text evidence="2">Belongs to the outer membrane factor (OMF) (TC 1.B.17) family.</text>
</comment>
<evidence type="ECO:0000256" key="7">
    <source>
        <dbReference type="ARBA" id="ARBA00023237"/>
    </source>
</evidence>
<dbReference type="Proteomes" id="UP000192796">
    <property type="component" value="Unassembled WGS sequence"/>
</dbReference>
<name>A0A1V9FI56_9BACT</name>
<keyword evidence="5" id="KW-0812">Transmembrane</keyword>
<evidence type="ECO:0000313" key="9">
    <source>
        <dbReference type="Proteomes" id="UP000192796"/>
    </source>
</evidence>
<evidence type="ECO:0008006" key="10">
    <source>
        <dbReference type="Google" id="ProtNLM"/>
    </source>
</evidence>
<dbReference type="PANTHER" id="PTHR30026">
    <property type="entry name" value="OUTER MEMBRANE PROTEIN TOLC"/>
    <property type="match status" value="1"/>
</dbReference>
<dbReference type="OrthoDB" id="9771205at2"/>
<dbReference type="GO" id="GO:0015562">
    <property type="term" value="F:efflux transmembrane transporter activity"/>
    <property type="evidence" value="ECO:0007669"/>
    <property type="project" value="InterPro"/>
</dbReference>
<dbReference type="RefSeq" id="WP_081155199.1">
    <property type="nucleotide sequence ID" value="NZ_LVYD01000102.1"/>
</dbReference>
<dbReference type="EMBL" id="LVYD01000102">
    <property type="protein sequence ID" value="OQP58059.1"/>
    <property type="molecule type" value="Genomic_DNA"/>
</dbReference>
<organism evidence="8 9">
    <name type="scientific">Niastella vici</name>
    <dbReference type="NCBI Taxonomy" id="1703345"/>
    <lineage>
        <taxon>Bacteria</taxon>
        <taxon>Pseudomonadati</taxon>
        <taxon>Bacteroidota</taxon>
        <taxon>Chitinophagia</taxon>
        <taxon>Chitinophagales</taxon>
        <taxon>Chitinophagaceae</taxon>
        <taxon>Niastella</taxon>
    </lineage>
</organism>
<gene>
    <name evidence="8" type="ORF">A3860_06935</name>
</gene>
<reference evidence="8 9" key="1">
    <citation type="submission" date="2016-03" db="EMBL/GenBank/DDBJ databases">
        <title>Niastella vici sp. nov., isolated from farmland soil.</title>
        <authorList>
            <person name="Chen L."/>
            <person name="Wang D."/>
            <person name="Yang S."/>
            <person name="Wang G."/>
        </authorList>
    </citation>
    <scope>NUCLEOTIDE SEQUENCE [LARGE SCALE GENOMIC DNA]</scope>
    <source>
        <strain evidence="8 9">DJ57</strain>
    </source>
</reference>
<dbReference type="STRING" id="1703345.A3860_06935"/>
<evidence type="ECO:0000256" key="1">
    <source>
        <dbReference type="ARBA" id="ARBA00004442"/>
    </source>
</evidence>
<dbReference type="InterPro" id="IPR003423">
    <property type="entry name" value="OMP_efflux"/>
</dbReference>
<evidence type="ECO:0000256" key="4">
    <source>
        <dbReference type="ARBA" id="ARBA00022452"/>
    </source>
</evidence>
<evidence type="ECO:0000256" key="5">
    <source>
        <dbReference type="ARBA" id="ARBA00022692"/>
    </source>
</evidence>
<sequence>MKFVFIIFVCLGIATQIEAQQQLTLEDAIAAALKNNYDILLSRNDSTSYALDRYYSFAAFIPQLNATGAIVWNNNNQQLKFASRTTGKDSLVTRNGVRTTNNSYSVNLSWTLFDGMKMFATRERLIEQETLGGLTVKEQIVNSVAAVINNYYNIVRQKQQLEAIDSQMIVYETRVQLADRKLSAGLGSKPELLQAKVDYNAQKAARITQLSLIAQLRDQLNQLIGFKQGSVYDVTNSIPLNMSLQYGEFAQQYEKTNLGLQVAKKNIDIASISVKEQKAGLWPTLSFNSAYNFTSTNNSVVVNQNQPFFNQNKGFNYGFGLNVPILNGFNTHRLIRHAQIGLQYQQVNYEKQRSLVDVGISNAFKEYELQKQLLDLEDDNIILAKENVAISVERLKQGVTTSLELREAQKSLQDAYIRLISARYNTKVAETELLRLRGDLLH</sequence>
<dbReference type="AlphaFoldDB" id="A0A1V9FI56"/>
<keyword evidence="4" id="KW-1134">Transmembrane beta strand</keyword>
<dbReference type="SUPFAM" id="SSF56954">
    <property type="entry name" value="Outer membrane efflux proteins (OEP)"/>
    <property type="match status" value="1"/>
</dbReference>
<dbReference type="Gene3D" id="1.20.1600.10">
    <property type="entry name" value="Outer membrane efflux proteins (OEP)"/>
    <property type="match status" value="1"/>
</dbReference>
<comment type="subcellular location">
    <subcellularLocation>
        <location evidence="1">Cell outer membrane</location>
    </subcellularLocation>
</comment>
<dbReference type="InterPro" id="IPR051906">
    <property type="entry name" value="TolC-like"/>
</dbReference>
<dbReference type="PANTHER" id="PTHR30026:SF20">
    <property type="entry name" value="OUTER MEMBRANE PROTEIN TOLC"/>
    <property type="match status" value="1"/>
</dbReference>
<evidence type="ECO:0000256" key="3">
    <source>
        <dbReference type="ARBA" id="ARBA00022448"/>
    </source>
</evidence>
<dbReference type="GO" id="GO:1990281">
    <property type="term" value="C:efflux pump complex"/>
    <property type="evidence" value="ECO:0007669"/>
    <property type="project" value="TreeGrafter"/>
</dbReference>
<keyword evidence="6" id="KW-0472">Membrane</keyword>
<protein>
    <recommendedName>
        <fullName evidence="10">Transporter</fullName>
    </recommendedName>
</protein>
<keyword evidence="3" id="KW-0813">Transport</keyword>
<accession>A0A1V9FI56</accession>
<keyword evidence="9" id="KW-1185">Reference proteome</keyword>
<dbReference type="GO" id="GO:0015288">
    <property type="term" value="F:porin activity"/>
    <property type="evidence" value="ECO:0007669"/>
    <property type="project" value="TreeGrafter"/>
</dbReference>
<evidence type="ECO:0000313" key="8">
    <source>
        <dbReference type="EMBL" id="OQP58059.1"/>
    </source>
</evidence>
<dbReference type="Pfam" id="PF02321">
    <property type="entry name" value="OEP"/>
    <property type="match status" value="2"/>
</dbReference>